<gene>
    <name evidence="3" type="ORF">SAMN05216167_12757</name>
</gene>
<dbReference type="InterPro" id="IPR007049">
    <property type="entry name" value="Carb-sel_porin_OprB"/>
</dbReference>
<dbReference type="AlphaFoldDB" id="A0A1I2FS35"/>
<keyword evidence="4" id="KW-1185">Reference proteome</keyword>
<evidence type="ECO:0000313" key="3">
    <source>
        <dbReference type="EMBL" id="SFF08224.1"/>
    </source>
</evidence>
<comment type="similarity">
    <text evidence="1 2">Belongs to the OprB family.</text>
</comment>
<dbReference type="Proteomes" id="UP000198598">
    <property type="component" value="Unassembled WGS sequence"/>
</dbReference>
<organism evidence="3 4">
    <name type="scientific">Spirosoma endophyticum</name>
    <dbReference type="NCBI Taxonomy" id="662367"/>
    <lineage>
        <taxon>Bacteria</taxon>
        <taxon>Pseudomonadati</taxon>
        <taxon>Bacteroidota</taxon>
        <taxon>Cytophagia</taxon>
        <taxon>Cytophagales</taxon>
        <taxon>Cytophagaceae</taxon>
        <taxon>Spirosoma</taxon>
    </lineage>
</organism>
<dbReference type="STRING" id="662367.SAMN05216167_12757"/>
<proteinExistence type="inferred from homology"/>
<dbReference type="Pfam" id="PF04966">
    <property type="entry name" value="OprB"/>
    <property type="match status" value="1"/>
</dbReference>
<sequence>MKFPGNTRGWFCLVLALATRSAVHAQQDNNNNYLDSLKNWSLHFQFTTIVQGHTRFKGAGYDGRNTLSTLPDTALSVTTTLFLGRRLWRGAAVYVNPELAGGRGVGHRDSQSPYDESLYAPAVGIAGFPNGETFRIGSARPALYVARFYIEQIIPLNREASKEAESEANQVEEPIPSSRLVITAGKFSIADIFDNNAYAHDPRSQFSNWSLMNMGAWDYPANTRGYTWSLATEYIRPNYAIRIAAALMPTVANGNVLDWNISKSHALTLELEHKFTLLPRAGTVRLLAFRNVTKAPTYSSATQLLQTGTYPTDPPYLLTGTQYGGVKYGLGLNFEQPLGDVGGLFGRASWNDGHTATWAFTEIDNSLTVGAYIGGTRWHRQNDVVGIAVARNGISADHIAFLNAGGTGFMLGDNSLPNYGTENSLEVFYKARVAHTLYLTLDYQLVQHPGYNADRGPVNLFALRTHVEF</sequence>
<reference evidence="3 4" key="1">
    <citation type="submission" date="2016-10" db="EMBL/GenBank/DDBJ databases">
        <authorList>
            <person name="de Groot N.N."/>
        </authorList>
    </citation>
    <scope>NUCLEOTIDE SEQUENCE [LARGE SCALE GENOMIC DNA]</scope>
    <source>
        <strain evidence="3 4">DSM 26130</strain>
    </source>
</reference>
<dbReference type="InterPro" id="IPR038673">
    <property type="entry name" value="OprB_sf"/>
</dbReference>
<dbReference type="EMBL" id="FOLQ01000027">
    <property type="protein sequence ID" value="SFF08224.1"/>
    <property type="molecule type" value="Genomic_DNA"/>
</dbReference>
<protein>
    <submittedName>
        <fullName evidence="3">Carbohydrate-selective porin, OprB family</fullName>
    </submittedName>
</protein>
<dbReference type="OrthoDB" id="5755240at2"/>
<dbReference type="GO" id="GO:0008643">
    <property type="term" value="P:carbohydrate transport"/>
    <property type="evidence" value="ECO:0007669"/>
    <property type="project" value="InterPro"/>
</dbReference>
<dbReference type="GO" id="GO:0015288">
    <property type="term" value="F:porin activity"/>
    <property type="evidence" value="ECO:0007669"/>
    <property type="project" value="InterPro"/>
</dbReference>
<keyword evidence="2" id="KW-0732">Signal</keyword>
<feature type="signal peptide" evidence="2">
    <location>
        <begin position="1"/>
        <end position="25"/>
    </location>
</feature>
<evidence type="ECO:0000256" key="1">
    <source>
        <dbReference type="ARBA" id="ARBA00008769"/>
    </source>
</evidence>
<dbReference type="Gene3D" id="2.40.160.180">
    <property type="entry name" value="Carbohydrate-selective porin OprB"/>
    <property type="match status" value="1"/>
</dbReference>
<name>A0A1I2FS35_9BACT</name>
<accession>A0A1I2FS35</accession>
<feature type="chain" id="PRO_5011329560" evidence="2">
    <location>
        <begin position="26"/>
        <end position="469"/>
    </location>
</feature>
<dbReference type="RefSeq" id="WP_093833953.1">
    <property type="nucleotide sequence ID" value="NZ_FOLQ01000027.1"/>
</dbReference>
<evidence type="ECO:0000256" key="2">
    <source>
        <dbReference type="RuleBase" id="RU363072"/>
    </source>
</evidence>
<dbReference type="GO" id="GO:0016020">
    <property type="term" value="C:membrane"/>
    <property type="evidence" value="ECO:0007669"/>
    <property type="project" value="InterPro"/>
</dbReference>
<evidence type="ECO:0000313" key="4">
    <source>
        <dbReference type="Proteomes" id="UP000198598"/>
    </source>
</evidence>